<organism evidence="3 4">
    <name type="scientific">Mycena pura</name>
    <dbReference type="NCBI Taxonomy" id="153505"/>
    <lineage>
        <taxon>Eukaryota</taxon>
        <taxon>Fungi</taxon>
        <taxon>Dikarya</taxon>
        <taxon>Basidiomycota</taxon>
        <taxon>Agaricomycotina</taxon>
        <taxon>Agaricomycetes</taxon>
        <taxon>Agaricomycetidae</taxon>
        <taxon>Agaricales</taxon>
        <taxon>Marasmiineae</taxon>
        <taxon>Mycenaceae</taxon>
        <taxon>Mycena</taxon>
    </lineage>
</organism>
<evidence type="ECO:0000313" key="4">
    <source>
        <dbReference type="Proteomes" id="UP001219525"/>
    </source>
</evidence>
<dbReference type="InterPro" id="IPR036047">
    <property type="entry name" value="F-box-like_dom_sf"/>
</dbReference>
<comment type="caution">
    <text evidence="3">The sequence shown here is derived from an EMBL/GenBank/DDBJ whole genome shotgun (WGS) entry which is preliminary data.</text>
</comment>
<evidence type="ECO:0000256" key="1">
    <source>
        <dbReference type="SAM" id="MobiDB-lite"/>
    </source>
</evidence>
<dbReference type="Proteomes" id="UP001219525">
    <property type="component" value="Unassembled WGS sequence"/>
</dbReference>
<proteinExistence type="predicted"/>
<feature type="domain" description="F-box" evidence="2">
    <location>
        <begin position="105"/>
        <end position="159"/>
    </location>
</feature>
<dbReference type="Gene3D" id="1.20.1280.50">
    <property type="match status" value="1"/>
</dbReference>
<dbReference type="InterPro" id="IPR001810">
    <property type="entry name" value="F-box_dom"/>
</dbReference>
<dbReference type="Pfam" id="PF12937">
    <property type="entry name" value="F-box-like"/>
    <property type="match status" value="1"/>
</dbReference>
<keyword evidence="4" id="KW-1185">Reference proteome</keyword>
<evidence type="ECO:0000313" key="3">
    <source>
        <dbReference type="EMBL" id="KAJ7195630.1"/>
    </source>
</evidence>
<evidence type="ECO:0000259" key="2">
    <source>
        <dbReference type="Pfam" id="PF12937"/>
    </source>
</evidence>
<dbReference type="AlphaFoldDB" id="A0AAD6UX37"/>
<feature type="region of interest" description="Disordered" evidence="1">
    <location>
        <begin position="1"/>
        <end position="30"/>
    </location>
</feature>
<sequence length="504" mass="56253">MEGHSLSENNKKPSSLGQHWDHAKAQHSHRKIVPASPCPELLVTNSVPSDVQIKEIQCFIGSAEAKISVIDDQIAQMQRTLDRLGSRRVELQDLVQSHRSVVSTIRRLPTDILGEIFSQYLSASRSPVHSPEALSRVVGVCKRWRTIVLASPLLWCHFSLAIPVETCRGSTKLQQISLQLQRSAPAALSIDLANDRPLNSSGIRVADLLLTESRRWQNVHLNIHPSCYEHFTAPGIEFPMLEKLTLLFYGPLPEHTTLFLGSLPALTDFTLRLGWHELVRIPSTLDFIWAQLRTCTLAECCTADILHVLPLFSAGTRVCLRYFSRMEDAQLASVHTVVSDLSLHCHDQGAIHTLLDALTAPYLKRFSIAGTFSISNLVAFLDRSSCVLTHLNIDHRNNPNYDTDLLTLLGTPYACDIVDLGIGLRFNPMPQKLADALATRDIIPNLCTLAFQSLRGRQRATEDGLLKICAGRRPVLQSLWLSRSLPQDMAHIEVGRWVGSRDIH</sequence>
<dbReference type="SUPFAM" id="SSF81383">
    <property type="entry name" value="F-box domain"/>
    <property type="match status" value="1"/>
</dbReference>
<reference evidence="3" key="1">
    <citation type="submission" date="2023-03" db="EMBL/GenBank/DDBJ databases">
        <title>Massive genome expansion in bonnet fungi (Mycena s.s.) driven by repeated elements and novel gene families across ecological guilds.</title>
        <authorList>
            <consortium name="Lawrence Berkeley National Laboratory"/>
            <person name="Harder C.B."/>
            <person name="Miyauchi S."/>
            <person name="Viragh M."/>
            <person name="Kuo A."/>
            <person name="Thoen E."/>
            <person name="Andreopoulos B."/>
            <person name="Lu D."/>
            <person name="Skrede I."/>
            <person name="Drula E."/>
            <person name="Henrissat B."/>
            <person name="Morin E."/>
            <person name="Kohler A."/>
            <person name="Barry K."/>
            <person name="LaButti K."/>
            <person name="Morin E."/>
            <person name="Salamov A."/>
            <person name="Lipzen A."/>
            <person name="Mereny Z."/>
            <person name="Hegedus B."/>
            <person name="Baldrian P."/>
            <person name="Stursova M."/>
            <person name="Weitz H."/>
            <person name="Taylor A."/>
            <person name="Grigoriev I.V."/>
            <person name="Nagy L.G."/>
            <person name="Martin F."/>
            <person name="Kauserud H."/>
        </authorList>
    </citation>
    <scope>NUCLEOTIDE SEQUENCE</scope>
    <source>
        <strain evidence="3">9144</strain>
    </source>
</reference>
<dbReference type="EMBL" id="JARJCW010000089">
    <property type="protein sequence ID" value="KAJ7195630.1"/>
    <property type="molecule type" value="Genomic_DNA"/>
</dbReference>
<gene>
    <name evidence="3" type="ORF">GGX14DRAFT_674589</name>
</gene>
<feature type="compositionally biased region" description="Basic and acidic residues" evidence="1">
    <location>
        <begin position="1"/>
        <end position="11"/>
    </location>
</feature>
<accession>A0AAD6UX37</accession>
<name>A0AAD6UX37_9AGAR</name>
<protein>
    <recommendedName>
        <fullName evidence="2">F-box domain-containing protein</fullName>
    </recommendedName>
</protein>